<feature type="compositionally biased region" description="Pro residues" evidence="1">
    <location>
        <begin position="1"/>
        <end position="14"/>
    </location>
</feature>
<reference evidence="3" key="1">
    <citation type="submission" date="2021-05" db="EMBL/GenBank/DDBJ databases">
        <title>Whole genome sequence of Curtobacterium flaccumfaciens pv. flaccumfaciens strain CFBP 3417.</title>
        <authorList>
            <person name="Osdaghi E."/>
            <person name="Taghouti G."/>
            <person name="Portier P."/>
            <person name="Fazliarab A."/>
            <person name="Taghavi S.M."/>
            <person name="Briand M."/>
            <person name="Le-Saux M."/>
            <person name="Jacques M.-A."/>
        </authorList>
    </citation>
    <scope>NUCLEOTIDE SEQUENCE</scope>
    <source>
        <strain evidence="3">CFBP 3417</strain>
    </source>
</reference>
<feature type="region of interest" description="Disordered" evidence="1">
    <location>
        <begin position="496"/>
        <end position="603"/>
    </location>
</feature>
<feature type="transmembrane region" description="Helical" evidence="2">
    <location>
        <begin position="361"/>
        <end position="383"/>
    </location>
</feature>
<feature type="transmembrane region" description="Helical" evidence="2">
    <location>
        <begin position="178"/>
        <end position="198"/>
    </location>
</feature>
<name>A0A9Q2VZI9_9MICO</name>
<comment type="caution">
    <text evidence="3">The sequence shown here is derived from an EMBL/GenBank/DDBJ whole genome shotgun (WGS) entry which is preliminary data.</text>
</comment>
<feature type="transmembrane region" description="Helical" evidence="2">
    <location>
        <begin position="288"/>
        <end position="313"/>
    </location>
</feature>
<evidence type="ECO:0000313" key="4">
    <source>
        <dbReference type="Proteomes" id="UP000709437"/>
    </source>
</evidence>
<feature type="compositionally biased region" description="Low complexity" evidence="1">
    <location>
        <begin position="23"/>
        <end position="65"/>
    </location>
</feature>
<dbReference type="EMBL" id="JAHEWX010000001">
    <property type="protein sequence ID" value="MBT1540146.1"/>
    <property type="molecule type" value="Genomic_DNA"/>
</dbReference>
<proteinExistence type="predicted"/>
<accession>A0A9Q2VZI9</accession>
<evidence type="ECO:0000256" key="1">
    <source>
        <dbReference type="SAM" id="MobiDB-lite"/>
    </source>
</evidence>
<dbReference type="Proteomes" id="UP000709437">
    <property type="component" value="Unassembled WGS sequence"/>
</dbReference>
<keyword evidence="2" id="KW-0472">Membrane</keyword>
<feature type="transmembrane region" description="Helical" evidence="2">
    <location>
        <begin position="613"/>
        <end position="633"/>
    </location>
</feature>
<feature type="region of interest" description="Disordered" evidence="1">
    <location>
        <begin position="1"/>
        <end position="66"/>
    </location>
</feature>
<organism evidence="3 4">
    <name type="scientific">Curtobacterium flaccumfaciens pv. flaccumfaciens</name>
    <dbReference type="NCBI Taxonomy" id="138532"/>
    <lineage>
        <taxon>Bacteria</taxon>
        <taxon>Bacillati</taxon>
        <taxon>Actinomycetota</taxon>
        <taxon>Actinomycetes</taxon>
        <taxon>Micrococcales</taxon>
        <taxon>Microbacteriaceae</taxon>
        <taxon>Curtobacterium</taxon>
    </lineage>
</organism>
<evidence type="ECO:0000313" key="3">
    <source>
        <dbReference type="EMBL" id="MBT1540146.1"/>
    </source>
</evidence>
<feature type="transmembrane region" description="Helical" evidence="2">
    <location>
        <begin position="395"/>
        <end position="418"/>
    </location>
</feature>
<feature type="transmembrane region" description="Helical" evidence="2">
    <location>
        <begin position="81"/>
        <end position="111"/>
    </location>
</feature>
<dbReference type="AlphaFoldDB" id="A0A9Q2VZI9"/>
<feature type="compositionally biased region" description="Low complexity" evidence="1">
    <location>
        <begin position="496"/>
        <end position="551"/>
    </location>
</feature>
<sequence length="924" mass="93333">MSENPPNQPVPPSQPGGQPGPGQPAWNGQPGPGQPAWNGQPAWQQQQQPGGPQQWPGQPAPAAQPSDAFGRFLRSVSGRDWLAAVLAAVGGWVAAYVVAGLSLLITVGLLASGGSGSAAPSTGSGTDLGAGQAPDVESLLSGVSVLLGAPAQLVALADLGRLHLSGSIGFLGSGSGSLAVVPALVLAAQVVLAVVLTRRIRSRALGRSQVLVTAVVSGLVTTVLTNVAAALFAIRFPSVSGAVIEPVHAVGVGSILGAFVIGALAALLARPSVLAGRSVFAVRLLGTLRVAASQLTVLVVLVAVVVIVVALIAQPSYGSALPLLLGNVAIGLTALGFFGGVGTSGFGSASDTASVFGGAGGWTWLVVLFVVVTSIMAGLALAVRRNDRMRSTLDWVVTPLVWFALGLLFFVLGTGVVSYQVSSTSSVDGSGSIGIAPWTPIVFALWGGAIEVVARYLAPVLLPRLGGAVVLRTSRVVGADPRPVVPQAFPAAAPADTGMPAAPAAPADQTVPGAPAAPGVPDAPGASGVPAAAGDPAAAAWTTPPAADQQAPYPPSGSAPQSAYGSQPPYGAGNLPPYGAQPASGGQPAYGSQPFIGGGAPAPAPMSPRAKKILVRSLIAGGAVIVVVVAGAVTTSVLRANVWGPAPTVKSYVQAIASGDADTAADLSDVPDDAAMLDTKVLRSAKDRPSDIHVGRVAQTGDSAIATLSYTQDGKNRSGQVTLRRTGTSFLVKDEWRVTQPLAQQVTLTASEVLEGAPVTVGGKEIGKISDGKFTSLAYPGSYEVSVGGSKYFTGGTEKVSVGAVSSGYVDFAPKATKALEQDAEQYVSDLIDDCAEKTELRALSGCPWYGPYDADGGVRYDVTSMPELEVEASRSGTVMVTSTKDGSVSYDYKSYLGDKKRGEDSFSVSEYLKVEDGKLVSAY</sequence>
<feature type="transmembrane region" description="Helical" evidence="2">
    <location>
        <begin position="210"/>
        <end position="234"/>
    </location>
</feature>
<gene>
    <name evidence="3" type="ORF">KK103_00070</name>
</gene>
<dbReference type="RefSeq" id="WP_214561914.1">
    <property type="nucleotide sequence ID" value="NZ_JAHEWX010000001.1"/>
</dbReference>
<feature type="transmembrane region" description="Helical" evidence="2">
    <location>
        <begin position="246"/>
        <end position="268"/>
    </location>
</feature>
<evidence type="ECO:0000256" key="2">
    <source>
        <dbReference type="SAM" id="Phobius"/>
    </source>
</evidence>
<keyword evidence="2" id="KW-1133">Transmembrane helix</keyword>
<keyword evidence="2" id="KW-0812">Transmembrane</keyword>
<feature type="transmembrane region" description="Helical" evidence="2">
    <location>
        <begin position="438"/>
        <end position="458"/>
    </location>
</feature>
<protein>
    <submittedName>
        <fullName evidence="3">Uncharacterized protein</fullName>
    </submittedName>
</protein>